<dbReference type="Pfam" id="PF01656">
    <property type="entry name" value="CbiA"/>
    <property type="match status" value="1"/>
</dbReference>
<dbReference type="InterPro" id="IPR017896">
    <property type="entry name" value="4Fe4S_Fe-S-bd"/>
</dbReference>
<evidence type="ECO:0000256" key="2">
    <source>
        <dbReference type="ARBA" id="ARBA00023004"/>
    </source>
</evidence>
<dbReference type="InterPro" id="IPR027417">
    <property type="entry name" value="P-loop_NTPase"/>
</dbReference>
<dbReference type="Pfam" id="PF00037">
    <property type="entry name" value="Fer4"/>
    <property type="match status" value="2"/>
</dbReference>
<dbReference type="GO" id="GO:0046872">
    <property type="term" value="F:metal ion binding"/>
    <property type="evidence" value="ECO:0007669"/>
    <property type="project" value="UniProtKB-KW"/>
</dbReference>
<evidence type="ECO:0000259" key="4">
    <source>
        <dbReference type="PROSITE" id="PS51379"/>
    </source>
</evidence>
<evidence type="ECO:0000256" key="3">
    <source>
        <dbReference type="ARBA" id="ARBA00023014"/>
    </source>
</evidence>
<dbReference type="Gene3D" id="3.30.70.20">
    <property type="match status" value="1"/>
</dbReference>
<dbReference type="SUPFAM" id="SSF54862">
    <property type="entry name" value="4Fe-4S ferredoxins"/>
    <property type="match status" value="1"/>
</dbReference>
<dbReference type="Gene3D" id="3.40.50.300">
    <property type="entry name" value="P-loop containing nucleotide triphosphate hydrolases"/>
    <property type="match status" value="1"/>
</dbReference>
<evidence type="ECO:0000313" key="5">
    <source>
        <dbReference type="EMBL" id="SHJ31397.1"/>
    </source>
</evidence>
<evidence type="ECO:0000256" key="1">
    <source>
        <dbReference type="ARBA" id="ARBA00022723"/>
    </source>
</evidence>
<dbReference type="AlphaFoldDB" id="A0A1M6IAG6"/>
<dbReference type="Proteomes" id="UP000184052">
    <property type="component" value="Unassembled WGS sequence"/>
</dbReference>
<name>A0A1M6IAG6_9FIRM</name>
<dbReference type="EMBL" id="FQZL01000016">
    <property type="protein sequence ID" value="SHJ31397.1"/>
    <property type="molecule type" value="Genomic_DNA"/>
</dbReference>
<dbReference type="InterPro" id="IPR002586">
    <property type="entry name" value="CobQ/CobB/MinD/ParA_Nub-bd_dom"/>
</dbReference>
<proteinExistence type="predicted"/>
<feature type="domain" description="4Fe-4S ferredoxin-type" evidence="4">
    <location>
        <begin position="57"/>
        <end position="86"/>
    </location>
</feature>
<feature type="domain" description="4Fe-4S ferredoxin-type" evidence="4">
    <location>
        <begin position="88"/>
        <end position="116"/>
    </location>
</feature>
<keyword evidence="3" id="KW-0411">Iron-sulfur</keyword>
<dbReference type="SUPFAM" id="SSF52540">
    <property type="entry name" value="P-loop containing nucleoside triphosphate hydrolases"/>
    <property type="match status" value="1"/>
</dbReference>
<dbReference type="InterPro" id="IPR017900">
    <property type="entry name" value="4Fe4S_Fe_S_CS"/>
</dbReference>
<organism evidence="5 6">
    <name type="scientific">Dethiosulfatibacter aminovorans DSM 17477</name>
    <dbReference type="NCBI Taxonomy" id="1121476"/>
    <lineage>
        <taxon>Bacteria</taxon>
        <taxon>Bacillati</taxon>
        <taxon>Bacillota</taxon>
        <taxon>Tissierellia</taxon>
        <taxon>Dethiosulfatibacter</taxon>
    </lineage>
</organism>
<accession>A0A1M6IAG6</accession>
<dbReference type="STRING" id="1121476.SAMN02745751_02255"/>
<keyword evidence="2" id="KW-0408">Iron</keyword>
<dbReference type="PANTHER" id="PTHR43063:SF1">
    <property type="entry name" value="4FE-4S CLUSTER CONTAINING PARA FAMILY ATPASE PROTEIN"/>
    <property type="match status" value="1"/>
</dbReference>
<sequence>MKIAVLSGKGGTGKTTVSASLKSSIENCQYIDCDVEEPNGGIFLKPEITKVHPVMVKVPEIIKDKCTGCGECAKACQFNSMAVVKGTVLIFPELCHHCGACVLACPEDAMIEVEREIGVVETNSDESFMHGKLNVGEPISIPIIAMLKDMVKEEGNVVIDCPPGSSCTVVESVEDCDFCILVTEPTPFGLHDLNIAVELVKKIGIPFGIVLNKASENSRIINEYCDERNIDILLEIPFSKKIAEAYSKGILPVEVDADLKNKFGDMFKEIEGKVLI</sequence>
<dbReference type="PANTHER" id="PTHR43063">
    <property type="entry name" value="4FE-4S CLUSTER CONTAINING PARA FAMILY ATPASE PROTEIN"/>
    <property type="match status" value="1"/>
</dbReference>
<protein>
    <submittedName>
        <fullName evidence="5">MinD superfamily P-loop ATPase, contains an inserted ferredoxin domain</fullName>
    </submittedName>
</protein>
<dbReference type="RefSeq" id="WP_073049685.1">
    <property type="nucleotide sequence ID" value="NZ_FQZL01000016.1"/>
</dbReference>
<keyword evidence="6" id="KW-1185">Reference proteome</keyword>
<evidence type="ECO:0000313" key="6">
    <source>
        <dbReference type="Proteomes" id="UP000184052"/>
    </source>
</evidence>
<dbReference type="GO" id="GO:0051536">
    <property type="term" value="F:iron-sulfur cluster binding"/>
    <property type="evidence" value="ECO:0007669"/>
    <property type="project" value="UniProtKB-KW"/>
</dbReference>
<gene>
    <name evidence="5" type="ORF">SAMN02745751_02255</name>
</gene>
<dbReference type="PROSITE" id="PS51379">
    <property type="entry name" value="4FE4S_FER_2"/>
    <property type="match status" value="2"/>
</dbReference>
<reference evidence="5 6" key="1">
    <citation type="submission" date="2016-11" db="EMBL/GenBank/DDBJ databases">
        <authorList>
            <person name="Jaros S."/>
            <person name="Januszkiewicz K."/>
            <person name="Wedrychowicz H."/>
        </authorList>
    </citation>
    <scope>NUCLEOTIDE SEQUENCE [LARGE SCALE GENOMIC DNA]</scope>
    <source>
        <strain evidence="5 6">DSM 17477</strain>
    </source>
</reference>
<dbReference type="PROSITE" id="PS00198">
    <property type="entry name" value="4FE4S_FER_1"/>
    <property type="match status" value="1"/>
</dbReference>
<keyword evidence="1" id="KW-0479">Metal-binding</keyword>
<dbReference type="OrthoDB" id="9813995at2"/>